<gene>
    <name evidence="8" type="ORF">COY85_03240</name>
</gene>
<dbReference type="Gene3D" id="3.40.50.280">
    <property type="entry name" value="Cobalamin-binding domain"/>
    <property type="match status" value="1"/>
</dbReference>
<dbReference type="InterPro" id="IPR051198">
    <property type="entry name" value="BchE-like"/>
</dbReference>
<evidence type="ECO:0000313" key="9">
    <source>
        <dbReference type="Proteomes" id="UP000229481"/>
    </source>
</evidence>
<dbReference type="EMBL" id="PFLK01000079">
    <property type="protein sequence ID" value="PIY74450.1"/>
    <property type="molecule type" value="Genomic_DNA"/>
</dbReference>
<dbReference type="PANTHER" id="PTHR43409:SF7">
    <property type="entry name" value="BLL1977 PROTEIN"/>
    <property type="match status" value="1"/>
</dbReference>
<evidence type="ECO:0000313" key="8">
    <source>
        <dbReference type="EMBL" id="PIY74450.1"/>
    </source>
</evidence>
<dbReference type="Pfam" id="PF04055">
    <property type="entry name" value="Radical_SAM"/>
    <property type="match status" value="1"/>
</dbReference>
<dbReference type="Proteomes" id="UP000229481">
    <property type="component" value="Unassembled WGS sequence"/>
</dbReference>
<dbReference type="SUPFAM" id="SSF102114">
    <property type="entry name" value="Radical SAM enzymes"/>
    <property type="match status" value="1"/>
</dbReference>
<dbReference type="SFLD" id="SFLDS00029">
    <property type="entry name" value="Radical_SAM"/>
    <property type="match status" value="1"/>
</dbReference>
<dbReference type="InterPro" id="IPR034466">
    <property type="entry name" value="Methyltransferase_Class_B"/>
</dbReference>
<dbReference type="CDD" id="cd02068">
    <property type="entry name" value="radical_SAM_B12_BD"/>
    <property type="match status" value="1"/>
</dbReference>
<dbReference type="SUPFAM" id="SSF52242">
    <property type="entry name" value="Cobalamin (vitamin B12)-binding domain"/>
    <property type="match status" value="1"/>
</dbReference>
<dbReference type="AlphaFoldDB" id="A0A2M7QRI2"/>
<protein>
    <recommendedName>
        <fullName evidence="7">B12-binding domain-containing protein</fullName>
    </recommendedName>
</protein>
<keyword evidence="2" id="KW-0808">Transferase</keyword>
<dbReference type="GO" id="GO:0046872">
    <property type="term" value="F:metal ion binding"/>
    <property type="evidence" value="ECO:0007669"/>
    <property type="project" value="UniProtKB-KW"/>
</dbReference>
<comment type="cofactor">
    <cofactor evidence="1">
        <name>[4Fe-4S] cluster</name>
        <dbReference type="ChEBI" id="CHEBI:49883"/>
    </cofactor>
</comment>
<reference evidence="9" key="1">
    <citation type="submission" date="2017-09" db="EMBL/GenBank/DDBJ databases">
        <title>Depth-based differentiation of microbial function through sediment-hosted aquifers and enrichment of novel symbionts in the deep terrestrial subsurface.</title>
        <authorList>
            <person name="Probst A.J."/>
            <person name="Ladd B."/>
            <person name="Jarett J.K."/>
            <person name="Geller-Mcgrath D.E."/>
            <person name="Sieber C.M.K."/>
            <person name="Emerson J.B."/>
            <person name="Anantharaman K."/>
            <person name="Thomas B.C."/>
            <person name="Malmstrom R."/>
            <person name="Stieglmeier M."/>
            <person name="Klingl A."/>
            <person name="Woyke T."/>
            <person name="Ryan C.M."/>
            <person name="Banfield J.F."/>
        </authorList>
    </citation>
    <scope>NUCLEOTIDE SEQUENCE [LARGE SCALE GENOMIC DNA]</scope>
</reference>
<name>A0A2M7QRI2_9BACT</name>
<dbReference type="PROSITE" id="PS51332">
    <property type="entry name" value="B12_BINDING"/>
    <property type="match status" value="1"/>
</dbReference>
<dbReference type="InterPro" id="IPR023404">
    <property type="entry name" value="rSAM_horseshoe"/>
</dbReference>
<dbReference type="InterPro" id="IPR007197">
    <property type="entry name" value="rSAM"/>
</dbReference>
<dbReference type="InterPro" id="IPR006158">
    <property type="entry name" value="Cobalamin-bd"/>
</dbReference>
<feature type="non-terminal residue" evidence="8">
    <location>
        <position position="337"/>
    </location>
</feature>
<dbReference type="SFLD" id="SFLDG01123">
    <property type="entry name" value="methyltransferase_(Class_B)"/>
    <property type="match status" value="1"/>
</dbReference>
<keyword evidence="4" id="KW-0479">Metal-binding</keyword>
<keyword evidence="6" id="KW-0411">Iron-sulfur</keyword>
<dbReference type="InterPro" id="IPR036724">
    <property type="entry name" value="Cobalamin-bd_sf"/>
</dbReference>
<dbReference type="PANTHER" id="PTHR43409">
    <property type="entry name" value="ANAEROBIC MAGNESIUM-PROTOPORPHYRIN IX MONOMETHYL ESTER CYCLASE-RELATED"/>
    <property type="match status" value="1"/>
</dbReference>
<dbReference type="Gene3D" id="3.80.30.20">
    <property type="entry name" value="tm_1862 like domain"/>
    <property type="match status" value="1"/>
</dbReference>
<sequence>MIDSVLLIRPYSISKKEFPLGLLYIGTALKNKEYKVKIIDLQDDPSREDEIIDIVKKSTNLIVGITGLALHYRWIKQFSLKLKKVSLKTKIVVGGHVVPIYELLLLNTGVDYICIGEGEEMFPELIDKLNKNQSVETILGIAFKNAENKVIKTGFRPLLKSFIIPDYGLIDIERYLIHPTKDFFFKNSPQYRAREKKDDKLGVIMFSRGCVGGCNFCYRHLPGFRQASVDWSWNHLMLLYKKYGIKYFRVDDELFINDPEWFDAFYQKFIDAKLDILFRITGLRVDLINDELLKKLKNTGCIAINYGIESGSQTILDKMNKRTTVSQNLEAIKKTLN</sequence>
<accession>A0A2M7QRI2</accession>
<proteinExistence type="predicted"/>
<dbReference type="GO" id="GO:0031419">
    <property type="term" value="F:cobalamin binding"/>
    <property type="evidence" value="ECO:0007669"/>
    <property type="project" value="InterPro"/>
</dbReference>
<feature type="domain" description="B12-binding" evidence="7">
    <location>
        <begin position="1"/>
        <end position="136"/>
    </location>
</feature>
<evidence type="ECO:0000256" key="4">
    <source>
        <dbReference type="ARBA" id="ARBA00022723"/>
    </source>
</evidence>
<dbReference type="InterPro" id="IPR058240">
    <property type="entry name" value="rSAM_sf"/>
</dbReference>
<evidence type="ECO:0000256" key="3">
    <source>
        <dbReference type="ARBA" id="ARBA00022691"/>
    </source>
</evidence>
<dbReference type="Pfam" id="PF02310">
    <property type="entry name" value="B12-binding"/>
    <property type="match status" value="1"/>
</dbReference>
<dbReference type="SFLD" id="SFLDG01082">
    <property type="entry name" value="B12-binding_domain_containing"/>
    <property type="match status" value="1"/>
</dbReference>
<evidence type="ECO:0000256" key="2">
    <source>
        <dbReference type="ARBA" id="ARBA00022679"/>
    </source>
</evidence>
<evidence type="ECO:0000256" key="6">
    <source>
        <dbReference type="ARBA" id="ARBA00023014"/>
    </source>
</evidence>
<dbReference type="GO" id="GO:0003824">
    <property type="term" value="F:catalytic activity"/>
    <property type="evidence" value="ECO:0007669"/>
    <property type="project" value="InterPro"/>
</dbReference>
<evidence type="ECO:0000256" key="1">
    <source>
        <dbReference type="ARBA" id="ARBA00001966"/>
    </source>
</evidence>
<evidence type="ECO:0000259" key="7">
    <source>
        <dbReference type="PROSITE" id="PS51332"/>
    </source>
</evidence>
<comment type="caution">
    <text evidence="8">The sequence shown here is derived from an EMBL/GenBank/DDBJ whole genome shotgun (WGS) entry which is preliminary data.</text>
</comment>
<keyword evidence="5" id="KW-0408">Iron</keyword>
<dbReference type="CDD" id="cd01335">
    <property type="entry name" value="Radical_SAM"/>
    <property type="match status" value="1"/>
</dbReference>
<keyword evidence="3" id="KW-0949">S-adenosyl-L-methionine</keyword>
<dbReference type="GO" id="GO:0051539">
    <property type="term" value="F:4 iron, 4 sulfur cluster binding"/>
    <property type="evidence" value="ECO:0007669"/>
    <property type="project" value="UniProtKB-KW"/>
</dbReference>
<evidence type="ECO:0000256" key="5">
    <source>
        <dbReference type="ARBA" id="ARBA00023004"/>
    </source>
</evidence>
<organism evidence="8 9">
    <name type="scientific">Candidatus Portnoybacteria bacterium CG_4_10_14_0_8_um_filter_40_50</name>
    <dbReference type="NCBI Taxonomy" id="1974800"/>
    <lineage>
        <taxon>Bacteria</taxon>
        <taxon>Candidatus Portnoyibacteriota</taxon>
    </lineage>
</organism>